<dbReference type="Proteomes" id="UP001224890">
    <property type="component" value="Unassembled WGS sequence"/>
</dbReference>
<feature type="compositionally biased region" description="Polar residues" evidence="2">
    <location>
        <begin position="112"/>
        <end position="129"/>
    </location>
</feature>
<comment type="caution">
    <text evidence="3">The sequence shown here is derived from an EMBL/GenBank/DDBJ whole genome shotgun (WGS) entry which is preliminary data.</text>
</comment>
<feature type="coiled-coil region" evidence="1">
    <location>
        <begin position="213"/>
        <end position="261"/>
    </location>
</feature>
<keyword evidence="1" id="KW-0175">Coiled coil</keyword>
<evidence type="ECO:0000313" key="4">
    <source>
        <dbReference type="Proteomes" id="UP001224890"/>
    </source>
</evidence>
<dbReference type="RefSeq" id="XP_060424591.1">
    <property type="nucleotide sequence ID" value="XM_060566857.1"/>
</dbReference>
<dbReference type="SUPFAM" id="SSF90257">
    <property type="entry name" value="Myosin rod fragments"/>
    <property type="match status" value="1"/>
</dbReference>
<evidence type="ECO:0000256" key="2">
    <source>
        <dbReference type="SAM" id="MobiDB-lite"/>
    </source>
</evidence>
<protein>
    <submittedName>
        <fullName evidence="3">Uncharacterized protein</fullName>
    </submittedName>
</protein>
<dbReference type="EMBL" id="JAHMHR010000056">
    <property type="protein sequence ID" value="KAK1659827.1"/>
    <property type="molecule type" value="Genomic_DNA"/>
</dbReference>
<evidence type="ECO:0000313" key="3">
    <source>
        <dbReference type="EMBL" id="KAK1659827.1"/>
    </source>
</evidence>
<organism evidence="3 4">
    <name type="scientific">Colletotrichum godetiae</name>
    <dbReference type="NCBI Taxonomy" id="1209918"/>
    <lineage>
        <taxon>Eukaryota</taxon>
        <taxon>Fungi</taxon>
        <taxon>Dikarya</taxon>
        <taxon>Ascomycota</taxon>
        <taxon>Pezizomycotina</taxon>
        <taxon>Sordariomycetes</taxon>
        <taxon>Hypocreomycetidae</taxon>
        <taxon>Glomerellales</taxon>
        <taxon>Glomerellaceae</taxon>
        <taxon>Colletotrichum</taxon>
        <taxon>Colletotrichum acutatum species complex</taxon>
    </lineage>
</organism>
<feature type="region of interest" description="Disordered" evidence="2">
    <location>
        <begin position="79"/>
        <end position="129"/>
    </location>
</feature>
<accession>A0AAJ0ADQ8</accession>
<sequence>MASTKVPFMSGLNQRASYERCGGEVAEDAQDHVNVEDKPESLMKLQSAFHDGHNCISPADRSAVEVLMQMTTGCVRSPTVFGVDSGTLSSRPAGETVNPSNHAPPPSYDCKLQQQSQNQLPELPSSNVETKSLGVNRVMEPADYSEVPHKTPSPSLGRVIYEGAEKSEIVPVISDPIATDDTDRIREKAHMRDGLIGPFQKLHSQVAWIQHKFTELEQENTHLEKENADLHERNARLKRNADRLERRVKYLKRRKASLKSALTVLQAEKGGPCFVERERSFDICSE</sequence>
<dbReference type="GeneID" id="85451383"/>
<gene>
    <name evidence="3" type="ORF">BDP55DRAFT_332588</name>
</gene>
<proteinExistence type="predicted"/>
<keyword evidence="4" id="KW-1185">Reference proteome</keyword>
<dbReference type="AlphaFoldDB" id="A0AAJ0ADQ8"/>
<reference evidence="3" key="1">
    <citation type="submission" date="2021-06" db="EMBL/GenBank/DDBJ databases">
        <title>Comparative genomics, transcriptomics and evolutionary studies reveal genomic signatures of adaptation to plant cell wall in hemibiotrophic fungi.</title>
        <authorList>
            <consortium name="DOE Joint Genome Institute"/>
            <person name="Baroncelli R."/>
            <person name="Diaz J.F."/>
            <person name="Benocci T."/>
            <person name="Peng M."/>
            <person name="Battaglia E."/>
            <person name="Haridas S."/>
            <person name="Andreopoulos W."/>
            <person name="Labutti K."/>
            <person name="Pangilinan J."/>
            <person name="Floch G.L."/>
            <person name="Makela M.R."/>
            <person name="Henrissat B."/>
            <person name="Grigoriev I.V."/>
            <person name="Crouch J.A."/>
            <person name="De Vries R.P."/>
            <person name="Sukno S.A."/>
            <person name="Thon M.R."/>
        </authorList>
    </citation>
    <scope>NUCLEOTIDE SEQUENCE</scope>
    <source>
        <strain evidence="3">CBS 193.32</strain>
    </source>
</reference>
<name>A0AAJ0ADQ8_9PEZI</name>
<evidence type="ECO:0000256" key="1">
    <source>
        <dbReference type="SAM" id="Coils"/>
    </source>
</evidence>